<evidence type="ECO:0000259" key="5">
    <source>
        <dbReference type="PROSITE" id="PS51352"/>
    </source>
</evidence>
<comment type="subcellular location">
    <subcellularLocation>
        <location evidence="1">Cell envelope</location>
    </subcellularLocation>
</comment>
<keyword evidence="7" id="KW-1185">Reference proteome</keyword>
<dbReference type="EMBL" id="VOBQ01000016">
    <property type="protein sequence ID" value="TWO69055.1"/>
    <property type="molecule type" value="Genomic_DNA"/>
</dbReference>
<organism evidence="6 7">
    <name type="scientific">Caenimonas sedimenti</name>
    <dbReference type="NCBI Taxonomy" id="2596921"/>
    <lineage>
        <taxon>Bacteria</taxon>
        <taxon>Pseudomonadati</taxon>
        <taxon>Pseudomonadota</taxon>
        <taxon>Betaproteobacteria</taxon>
        <taxon>Burkholderiales</taxon>
        <taxon>Comamonadaceae</taxon>
        <taxon>Caenimonas</taxon>
    </lineage>
</organism>
<evidence type="ECO:0000313" key="6">
    <source>
        <dbReference type="EMBL" id="TWO69055.1"/>
    </source>
</evidence>
<keyword evidence="3" id="KW-0676">Redox-active center</keyword>
<dbReference type="InterPro" id="IPR036249">
    <property type="entry name" value="Thioredoxin-like_sf"/>
</dbReference>
<dbReference type="InterPro" id="IPR006311">
    <property type="entry name" value="TAT_signal"/>
</dbReference>
<dbReference type="PANTHER" id="PTHR42852:SF17">
    <property type="entry name" value="THIOREDOXIN-LIKE PROTEIN HI_1115"/>
    <property type="match status" value="1"/>
</dbReference>
<protein>
    <submittedName>
        <fullName evidence="6">TlpA family protein disulfide reductase</fullName>
    </submittedName>
</protein>
<dbReference type="InterPro" id="IPR017937">
    <property type="entry name" value="Thioredoxin_CS"/>
</dbReference>
<dbReference type="Pfam" id="PF08534">
    <property type="entry name" value="Redoxin"/>
    <property type="match status" value="1"/>
</dbReference>
<dbReference type="InterPro" id="IPR013766">
    <property type="entry name" value="Thioredoxin_domain"/>
</dbReference>
<dbReference type="PROSITE" id="PS51352">
    <property type="entry name" value="THIOREDOXIN_2"/>
    <property type="match status" value="1"/>
</dbReference>
<dbReference type="Proteomes" id="UP000318199">
    <property type="component" value="Unassembled WGS sequence"/>
</dbReference>
<dbReference type="PROSITE" id="PS00194">
    <property type="entry name" value="THIOREDOXIN_1"/>
    <property type="match status" value="1"/>
</dbReference>
<name>A0A562ZL46_9BURK</name>
<accession>A0A562ZL46</accession>
<keyword evidence="2" id="KW-0201">Cytochrome c-type biogenesis</keyword>
<proteinExistence type="predicted"/>
<dbReference type="OrthoDB" id="9811352at2"/>
<dbReference type="InterPro" id="IPR050553">
    <property type="entry name" value="Thioredoxin_ResA/DsbE_sf"/>
</dbReference>
<feature type="region of interest" description="Disordered" evidence="4">
    <location>
        <begin position="1"/>
        <end position="20"/>
    </location>
</feature>
<evidence type="ECO:0000313" key="7">
    <source>
        <dbReference type="Proteomes" id="UP000318199"/>
    </source>
</evidence>
<dbReference type="PANTHER" id="PTHR42852">
    <property type="entry name" value="THIOL:DISULFIDE INTERCHANGE PROTEIN DSBE"/>
    <property type="match status" value="1"/>
</dbReference>
<feature type="domain" description="Thioredoxin" evidence="5">
    <location>
        <begin position="52"/>
        <end position="190"/>
    </location>
</feature>
<evidence type="ECO:0000256" key="1">
    <source>
        <dbReference type="ARBA" id="ARBA00004196"/>
    </source>
</evidence>
<dbReference type="GO" id="GO:0017004">
    <property type="term" value="P:cytochrome complex assembly"/>
    <property type="evidence" value="ECO:0007669"/>
    <property type="project" value="UniProtKB-KW"/>
</dbReference>
<dbReference type="CDD" id="cd02966">
    <property type="entry name" value="TlpA_like_family"/>
    <property type="match status" value="1"/>
</dbReference>
<reference evidence="6 7" key="1">
    <citation type="submission" date="2019-07" db="EMBL/GenBank/DDBJ databases">
        <title>Caenimonas sedimenti sp. nov., isolated from activated sludge.</title>
        <authorList>
            <person name="Xu J."/>
        </authorList>
    </citation>
    <scope>NUCLEOTIDE SEQUENCE [LARGE SCALE GENOMIC DNA]</scope>
    <source>
        <strain evidence="6 7">HX-9-20</strain>
    </source>
</reference>
<gene>
    <name evidence="6" type="ORF">FN976_20160</name>
</gene>
<sequence length="190" mass="20655">MGRGTRLTGHLPPSPSGGGRGWGLARRDFLALAGISLASSASVASQVEQLKPTQSAAFPAFSALDLEGRSTKVPAPGRAAIVNFWATWCPPCRAEMPLLQQLTELYGDKFQLQLVNFKERPATIQRYMRDSAWSMPVLLDPLGEGAAAWGVKRYPTTVGFDAQGKPRWRVVGELDWSTAEAGKAVESLWR</sequence>
<evidence type="ECO:0000256" key="2">
    <source>
        <dbReference type="ARBA" id="ARBA00022748"/>
    </source>
</evidence>
<comment type="caution">
    <text evidence="6">The sequence shown here is derived from an EMBL/GenBank/DDBJ whole genome shotgun (WGS) entry which is preliminary data.</text>
</comment>
<dbReference type="InterPro" id="IPR013740">
    <property type="entry name" value="Redoxin"/>
</dbReference>
<dbReference type="Gene3D" id="3.40.30.10">
    <property type="entry name" value="Glutaredoxin"/>
    <property type="match status" value="1"/>
</dbReference>
<dbReference type="AlphaFoldDB" id="A0A562ZL46"/>
<evidence type="ECO:0000256" key="3">
    <source>
        <dbReference type="ARBA" id="ARBA00023284"/>
    </source>
</evidence>
<dbReference type="GO" id="GO:0015036">
    <property type="term" value="F:disulfide oxidoreductase activity"/>
    <property type="evidence" value="ECO:0007669"/>
    <property type="project" value="UniProtKB-ARBA"/>
</dbReference>
<dbReference type="PROSITE" id="PS51318">
    <property type="entry name" value="TAT"/>
    <property type="match status" value="1"/>
</dbReference>
<dbReference type="SUPFAM" id="SSF52833">
    <property type="entry name" value="Thioredoxin-like"/>
    <property type="match status" value="1"/>
</dbReference>
<dbReference type="GO" id="GO:0030313">
    <property type="term" value="C:cell envelope"/>
    <property type="evidence" value="ECO:0007669"/>
    <property type="project" value="UniProtKB-SubCell"/>
</dbReference>
<evidence type="ECO:0000256" key="4">
    <source>
        <dbReference type="SAM" id="MobiDB-lite"/>
    </source>
</evidence>